<evidence type="ECO:0000313" key="1">
    <source>
        <dbReference type="EMBL" id="MPC36418.1"/>
    </source>
</evidence>
<keyword evidence="2" id="KW-1185">Reference proteome</keyword>
<sequence>MLPRDDTERDVRVVRIMTLPENGSLPCHPRHGPSRHVGEGWVGGLACHDGRRTTRVTLAKHLPDGHSTV</sequence>
<comment type="caution">
    <text evidence="1">The sequence shown here is derived from an EMBL/GenBank/DDBJ whole genome shotgun (WGS) entry which is preliminary data.</text>
</comment>
<evidence type="ECO:0000313" key="2">
    <source>
        <dbReference type="Proteomes" id="UP000324222"/>
    </source>
</evidence>
<gene>
    <name evidence="1" type="ORF">E2C01_029874</name>
</gene>
<organism evidence="1 2">
    <name type="scientific">Portunus trituberculatus</name>
    <name type="common">Swimming crab</name>
    <name type="synonym">Neptunus trituberculatus</name>
    <dbReference type="NCBI Taxonomy" id="210409"/>
    <lineage>
        <taxon>Eukaryota</taxon>
        <taxon>Metazoa</taxon>
        <taxon>Ecdysozoa</taxon>
        <taxon>Arthropoda</taxon>
        <taxon>Crustacea</taxon>
        <taxon>Multicrustacea</taxon>
        <taxon>Malacostraca</taxon>
        <taxon>Eumalacostraca</taxon>
        <taxon>Eucarida</taxon>
        <taxon>Decapoda</taxon>
        <taxon>Pleocyemata</taxon>
        <taxon>Brachyura</taxon>
        <taxon>Eubrachyura</taxon>
        <taxon>Portunoidea</taxon>
        <taxon>Portunidae</taxon>
        <taxon>Portuninae</taxon>
        <taxon>Portunus</taxon>
    </lineage>
</organism>
<name>A0A5B7ET67_PORTR</name>
<dbReference type="Proteomes" id="UP000324222">
    <property type="component" value="Unassembled WGS sequence"/>
</dbReference>
<proteinExistence type="predicted"/>
<dbReference type="EMBL" id="VSRR010003512">
    <property type="protein sequence ID" value="MPC36418.1"/>
    <property type="molecule type" value="Genomic_DNA"/>
</dbReference>
<protein>
    <submittedName>
        <fullName evidence="1">Uncharacterized protein</fullName>
    </submittedName>
</protein>
<dbReference type="AlphaFoldDB" id="A0A5B7ET67"/>
<accession>A0A5B7ET67</accession>
<reference evidence="1 2" key="1">
    <citation type="submission" date="2019-05" db="EMBL/GenBank/DDBJ databases">
        <title>Another draft genome of Portunus trituberculatus and its Hox gene families provides insights of decapod evolution.</title>
        <authorList>
            <person name="Jeong J.-H."/>
            <person name="Song I."/>
            <person name="Kim S."/>
            <person name="Choi T."/>
            <person name="Kim D."/>
            <person name="Ryu S."/>
            <person name="Kim W."/>
        </authorList>
    </citation>
    <scope>NUCLEOTIDE SEQUENCE [LARGE SCALE GENOMIC DNA]</scope>
    <source>
        <tissue evidence="1">Muscle</tissue>
    </source>
</reference>